<dbReference type="AlphaFoldDB" id="A0A6A0AKL0"/>
<feature type="non-terminal residue" evidence="1">
    <location>
        <position position="1"/>
    </location>
</feature>
<protein>
    <submittedName>
        <fullName evidence="1">Uncharacterized protein</fullName>
    </submittedName>
</protein>
<name>A0A6A0AKL0_HAELA</name>
<feature type="non-terminal residue" evidence="1">
    <location>
        <position position="84"/>
    </location>
</feature>
<reference evidence="1 2" key="1">
    <citation type="submission" date="2020-02" db="EMBL/GenBank/DDBJ databases">
        <title>Draft genome sequence of Haematococcus lacustris strain NIES-144.</title>
        <authorList>
            <person name="Morimoto D."/>
            <person name="Nakagawa S."/>
            <person name="Yoshida T."/>
            <person name="Sawayama S."/>
        </authorList>
    </citation>
    <scope>NUCLEOTIDE SEQUENCE [LARGE SCALE GENOMIC DNA]</scope>
    <source>
        <strain evidence="1 2">NIES-144</strain>
    </source>
</reference>
<organism evidence="1 2">
    <name type="scientific">Haematococcus lacustris</name>
    <name type="common">Green alga</name>
    <name type="synonym">Haematococcus pluvialis</name>
    <dbReference type="NCBI Taxonomy" id="44745"/>
    <lineage>
        <taxon>Eukaryota</taxon>
        <taxon>Viridiplantae</taxon>
        <taxon>Chlorophyta</taxon>
        <taxon>core chlorophytes</taxon>
        <taxon>Chlorophyceae</taxon>
        <taxon>CS clade</taxon>
        <taxon>Chlamydomonadales</taxon>
        <taxon>Haematococcaceae</taxon>
        <taxon>Haematococcus</taxon>
    </lineage>
</organism>
<sequence length="84" mass="8468">MARYRYATRQRGEALEMGLNFTPMSPPAASTAPIASTSAPWLQPSAAAAPASGLDAAPPIPSVLDLPAALTVAGAGKWEHPGAA</sequence>
<accession>A0A6A0AKL0</accession>
<evidence type="ECO:0000313" key="1">
    <source>
        <dbReference type="EMBL" id="GFH33460.1"/>
    </source>
</evidence>
<keyword evidence="2" id="KW-1185">Reference proteome</keyword>
<dbReference type="Proteomes" id="UP000485058">
    <property type="component" value="Unassembled WGS sequence"/>
</dbReference>
<comment type="caution">
    <text evidence="1">The sequence shown here is derived from an EMBL/GenBank/DDBJ whole genome shotgun (WGS) entry which is preliminary data.</text>
</comment>
<evidence type="ECO:0000313" key="2">
    <source>
        <dbReference type="Proteomes" id="UP000485058"/>
    </source>
</evidence>
<dbReference type="EMBL" id="BLLF01008630">
    <property type="protein sequence ID" value="GFH33460.1"/>
    <property type="molecule type" value="Genomic_DNA"/>
</dbReference>
<proteinExistence type="predicted"/>
<gene>
    <name evidence="1" type="ORF">HaLaN_32837</name>
</gene>